<dbReference type="InterPro" id="IPR011050">
    <property type="entry name" value="Pectin_lyase_fold/virulence"/>
</dbReference>
<feature type="chain" id="PRO_5036696272" evidence="3">
    <location>
        <begin position="26"/>
        <end position="552"/>
    </location>
</feature>
<dbReference type="GO" id="GO:0016829">
    <property type="term" value="F:lyase activity"/>
    <property type="evidence" value="ECO:0007669"/>
    <property type="project" value="UniProtKB-KW"/>
</dbReference>
<feature type="signal peptide" evidence="3">
    <location>
        <begin position="1"/>
        <end position="25"/>
    </location>
</feature>
<evidence type="ECO:0000313" key="4">
    <source>
        <dbReference type="EMBL" id="HJG10862.1"/>
    </source>
</evidence>
<protein>
    <submittedName>
        <fullName evidence="4">Pectate lyase</fullName>
    </submittedName>
</protein>
<comment type="caution">
    <text evidence="4">The sequence shown here is derived from an EMBL/GenBank/DDBJ whole genome shotgun (WGS) entry which is preliminary data.</text>
</comment>
<name>A0A921I458_9BACE</name>
<dbReference type="EMBL" id="DYVL01000045">
    <property type="protein sequence ID" value="HJG10862.1"/>
    <property type="molecule type" value="Genomic_DNA"/>
</dbReference>
<evidence type="ECO:0000256" key="3">
    <source>
        <dbReference type="SAM" id="SignalP"/>
    </source>
</evidence>
<dbReference type="Proteomes" id="UP000747074">
    <property type="component" value="Unassembled WGS sequence"/>
</dbReference>
<gene>
    <name evidence="4" type="ORF">K8V07_02910</name>
</gene>
<dbReference type="Gene3D" id="2.160.20.10">
    <property type="entry name" value="Single-stranded right-handed beta-helix, Pectin lyase-like"/>
    <property type="match status" value="1"/>
</dbReference>
<dbReference type="GO" id="GO:0046872">
    <property type="term" value="F:metal ion binding"/>
    <property type="evidence" value="ECO:0007669"/>
    <property type="project" value="UniProtKB-KW"/>
</dbReference>
<dbReference type="SUPFAM" id="SSF51126">
    <property type="entry name" value="Pectin lyase-like"/>
    <property type="match status" value="1"/>
</dbReference>
<dbReference type="RefSeq" id="WP_009039065.1">
    <property type="nucleotide sequence ID" value="NZ_JADNMA010000019.1"/>
</dbReference>
<dbReference type="AlphaFoldDB" id="A0A921I458"/>
<evidence type="ECO:0000256" key="2">
    <source>
        <dbReference type="ARBA" id="ARBA00023180"/>
    </source>
</evidence>
<keyword evidence="3" id="KW-0732">Signal</keyword>
<organism evidence="4 5">
    <name type="scientific">Bacteroides xylanisolvens</name>
    <dbReference type="NCBI Taxonomy" id="371601"/>
    <lineage>
        <taxon>Bacteria</taxon>
        <taxon>Pseudomonadati</taxon>
        <taxon>Bacteroidota</taxon>
        <taxon>Bacteroidia</taxon>
        <taxon>Bacteroidales</taxon>
        <taxon>Bacteroidaceae</taxon>
        <taxon>Bacteroides</taxon>
    </lineage>
</organism>
<keyword evidence="2" id="KW-0325">Glycoprotein</keyword>
<evidence type="ECO:0000313" key="5">
    <source>
        <dbReference type="Proteomes" id="UP000747074"/>
    </source>
</evidence>
<accession>A0A921I458</accession>
<evidence type="ECO:0000256" key="1">
    <source>
        <dbReference type="ARBA" id="ARBA00022723"/>
    </source>
</evidence>
<dbReference type="InterPro" id="IPR012334">
    <property type="entry name" value="Pectin_lyas_fold"/>
</dbReference>
<dbReference type="PANTHER" id="PTHR42970:SF1">
    <property type="entry name" value="PECTATE LYASE C-RELATED"/>
    <property type="match status" value="1"/>
</dbReference>
<dbReference type="PANTHER" id="PTHR42970">
    <property type="entry name" value="PECTATE LYASE C-RELATED"/>
    <property type="match status" value="1"/>
</dbReference>
<keyword evidence="1" id="KW-0479">Metal-binding</keyword>
<reference evidence="4" key="1">
    <citation type="journal article" date="2021" name="PeerJ">
        <title>Extensive microbial diversity within the chicken gut microbiome revealed by metagenomics and culture.</title>
        <authorList>
            <person name="Gilroy R."/>
            <person name="Ravi A."/>
            <person name="Getino M."/>
            <person name="Pursley I."/>
            <person name="Horton D.L."/>
            <person name="Alikhan N.F."/>
            <person name="Baker D."/>
            <person name="Gharbi K."/>
            <person name="Hall N."/>
            <person name="Watson M."/>
            <person name="Adriaenssens E.M."/>
            <person name="Foster-Nyarko E."/>
            <person name="Jarju S."/>
            <person name="Secka A."/>
            <person name="Antonio M."/>
            <person name="Oren A."/>
            <person name="Chaudhuri R.R."/>
            <person name="La Ragione R."/>
            <person name="Hildebrand F."/>
            <person name="Pallen M.J."/>
        </authorList>
    </citation>
    <scope>NUCLEOTIDE SEQUENCE</scope>
    <source>
        <strain evidence="4">CHK154-13316</strain>
    </source>
</reference>
<keyword evidence="4" id="KW-0456">Lyase</keyword>
<sequence length="552" mass="60029">MKQKRYLFYIAIVFGMAGLCTSCSSDDPIDDTGGGTNNSGGTSSNVKQLDYGELLAFPYAEGHGRNTTGGRGGKVYHVTSLEDDANGNISGSLRWAMKQDGAKTIVFDVSGTIHLKAELKTQKDNLTIAGQTSPGGICIAGYPFTINSSNIIIRFIRFRPGNPNVDGDGLGGCDKQNIMIDHCSVSWGSDECISVYGMQNSTVQWCIAAQALRVTDVKIAAAGNKFAAHGYGGNWGGNYASYHHNLIAHCESRVPRLGPRYTTLALNNNDGERVDMRNNVYYNWGGEGCYGGEAQHVNIVNNYYKPGPGTDETGKADRAYRIAKPDVYPENYSGEAYKKWFQTWGKFYINGNKVVGNTDVSNDNWTKGVFAQMDNKNCGTGLWEKHTKIKSNSLVVEAGKVTTHTADLAYERVTSYVGASNYRDKIDELIISDVKNRAASSTGDASKWNTLSGYSQNKKGYINDPKDVCTALGVSDPYDVLKSVANADVKDTDGDGIPDYWEEEYGLNPKKSADGKETTIDKNGKYTNLEMYLNSLVHEIMVNGAAGGSVVE</sequence>
<proteinExistence type="predicted"/>
<reference evidence="4" key="2">
    <citation type="submission" date="2021-09" db="EMBL/GenBank/DDBJ databases">
        <authorList>
            <person name="Gilroy R."/>
        </authorList>
    </citation>
    <scope>NUCLEOTIDE SEQUENCE</scope>
    <source>
        <strain evidence="4">CHK154-13316</strain>
    </source>
</reference>
<dbReference type="InterPro" id="IPR052063">
    <property type="entry name" value="Polysaccharide_Lyase_1"/>
</dbReference>